<evidence type="ECO:0000259" key="4">
    <source>
        <dbReference type="PROSITE" id="PS01124"/>
    </source>
</evidence>
<dbReference type="Pfam" id="PF12852">
    <property type="entry name" value="Cupin_6"/>
    <property type="match status" value="1"/>
</dbReference>
<evidence type="ECO:0000313" key="6">
    <source>
        <dbReference type="Proteomes" id="UP000000377"/>
    </source>
</evidence>
<dbReference type="Proteomes" id="UP000000377">
    <property type="component" value="Chromosome"/>
</dbReference>
<dbReference type="AlphaFoldDB" id="D7BQ34"/>
<dbReference type="GO" id="GO:0043565">
    <property type="term" value="F:sequence-specific DNA binding"/>
    <property type="evidence" value="ECO:0007669"/>
    <property type="project" value="InterPro"/>
</dbReference>
<dbReference type="InterPro" id="IPR050204">
    <property type="entry name" value="AraC_XylS_family_regulators"/>
</dbReference>
<keyword evidence="6" id="KW-1185">Reference proteome</keyword>
<dbReference type="InterPro" id="IPR032783">
    <property type="entry name" value="AraC_lig"/>
</dbReference>
<dbReference type="PANTHER" id="PTHR46796:SF13">
    <property type="entry name" value="HTH-TYPE TRANSCRIPTIONAL ACTIVATOR RHAS"/>
    <property type="match status" value="1"/>
</dbReference>
<dbReference type="GO" id="GO:0003700">
    <property type="term" value="F:DNA-binding transcription factor activity"/>
    <property type="evidence" value="ECO:0007669"/>
    <property type="project" value="InterPro"/>
</dbReference>
<keyword evidence="3" id="KW-0804">Transcription</keyword>
<dbReference type="PROSITE" id="PS01124">
    <property type="entry name" value="HTH_ARAC_FAMILY_2"/>
    <property type="match status" value="1"/>
</dbReference>
<dbReference type="HOGENOM" id="CLU_000445_81_0_11"/>
<dbReference type="Pfam" id="PF12833">
    <property type="entry name" value="HTH_18"/>
    <property type="match status" value="1"/>
</dbReference>
<sequence>MGRRPRFMSDRPDGYRESMDPFDDLLRGVRSDGVGFSRTELTPPWTLRFTEGASLTLCTPLRGEGWISRGEISRGEGEQPRPVRVGDTAIVRGPGPFALSDRPRSQGPAEAAPAGRTVLVVGTFQVRTQVAQRLLGVLPPVLVMPGNDGCASLLDFLDSQSAACPPGQQVVLDRLLDWLLVCALRGWLDRPGAVPPGWFRALGDEAVGPVLRAMHAAPDRPWTLAALAGEAGVSRTTLTGRFAELVGKPPLTYLTDWRMTLAADLLLESTATVAAVAHQVGYADAFGFSAAFKRIHGVSPSEYRKACRTNADCTGTACSQA</sequence>
<accession>D7BQ34</accession>
<dbReference type="PROSITE" id="PS00041">
    <property type="entry name" value="HTH_ARAC_FAMILY_1"/>
    <property type="match status" value="1"/>
</dbReference>
<keyword evidence="1" id="KW-0805">Transcription regulation</keyword>
<dbReference type="SUPFAM" id="SSF46689">
    <property type="entry name" value="Homeodomain-like"/>
    <property type="match status" value="2"/>
</dbReference>
<dbReference type="STRING" id="749414.SBI_01920"/>
<dbReference type="KEGG" id="sbh:SBI_01920"/>
<dbReference type="InterPro" id="IPR018060">
    <property type="entry name" value="HTH_AraC"/>
</dbReference>
<dbReference type="InterPro" id="IPR020449">
    <property type="entry name" value="Tscrpt_reg_AraC-type_HTH"/>
</dbReference>
<name>D7BQ34_STRBB</name>
<keyword evidence="2" id="KW-0238">DNA-binding</keyword>
<evidence type="ECO:0000313" key="5">
    <source>
        <dbReference type="EMBL" id="ADI05041.1"/>
    </source>
</evidence>
<dbReference type="InterPro" id="IPR018062">
    <property type="entry name" value="HTH_AraC-typ_CS"/>
</dbReference>
<dbReference type="PRINTS" id="PR00032">
    <property type="entry name" value="HTHARAC"/>
</dbReference>
<gene>
    <name evidence="5" type="ordered locus">SBI_01920</name>
</gene>
<dbReference type="PATRIC" id="fig|749414.3.peg.1987"/>
<dbReference type="Gene3D" id="1.10.10.60">
    <property type="entry name" value="Homeodomain-like"/>
    <property type="match status" value="2"/>
</dbReference>
<reference evidence="5 6" key="1">
    <citation type="journal article" date="2010" name="J. Bacteriol.">
        <title>Genome sequence of the milbemycin-producing bacterium Streptomyces bingchenggensis.</title>
        <authorList>
            <person name="Wang X.J."/>
            <person name="Yan Y.J."/>
            <person name="Zhang B."/>
            <person name="An J."/>
            <person name="Wang J.J."/>
            <person name="Tian J."/>
            <person name="Jiang L."/>
            <person name="Chen Y.H."/>
            <person name="Huang S.X."/>
            <person name="Yin M."/>
            <person name="Zhang J."/>
            <person name="Gao A.L."/>
            <person name="Liu C.X."/>
            <person name="Zhu Z.X."/>
            <person name="Xiang W.S."/>
        </authorList>
    </citation>
    <scope>NUCLEOTIDE SEQUENCE [LARGE SCALE GENOMIC DNA]</scope>
    <source>
        <strain evidence="5 6">BCW-1</strain>
    </source>
</reference>
<dbReference type="eggNOG" id="COG2207">
    <property type="taxonomic scope" value="Bacteria"/>
</dbReference>
<evidence type="ECO:0000256" key="2">
    <source>
        <dbReference type="ARBA" id="ARBA00023125"/>
    </source>
</evidence>
<feature type="domain" description="HTH araC/xylS-type" evidence="4">
    <location>
        <begin position="208"/>
        <end position="306"/>
    </location>
</feature>
<evidence type="ECO:0000256" key="1">
    <source>
        <dbReference type="ARBA" id="ARBA00023015"/>
    </source>
</evidence>
<evidence type="ECO:0000256" key="3">
    <source>
        <dbReference type="ARBA" id="ARBA00023163"/>
    </source>
</evidence>
<dbReference type="PANTHER" id="PTHR46796">
    <property type="entry name" value="HTH-TYPE TRANSCRIPTIONAL ACTIVATOR RHAS-RELATED"/>
    <property type="match status" value="1"/>
</dbReference>
<dbReference type="SMART" id="SM00342">
    <property type="entry name" value="HTH_ARAC"/>
    <property type="match status" value="1"/>
</dbReference>
<organism evidence="5 6">
    <name type="scientific">Streptomyces bingchenggensis (strain BCW-1)</name>
    <dbReference type="NCBI Taxonomy" id="749414"/>
    <lineage>
        <taxon>Bacteria</taxon>
        <taxon>Bacillati</taxon>
        <taxon>Actinomycetota</taxon>
        <taxon>Actinomycetes</taxon>
        <taxon>Kitasatosporales</taxon>
        <taxon>Streptomycetaceae</taxon>
        <taxon>Streptomyces</taxon>
    </lineage>
</organism>
<proteinExistence type="predicted"/>
<dbReference type="EMBL" id="CP002047">
    <property type="protein sequence ID" value="ADI05041.1"/>
    <property type="molecule type" value="Genomic_DNA"/>
</dbReference>
<protein>
    <submittedName>
        <fullName evidence="5">AraC family transcriptional regulator</fullName>
    </submittedName>
</protein>
<dbReference type="InterPro" id="IPR009057">
    <property type="entry name" value="Homeodomain-like_sf"/>
</dbReference>